<dbReference type="PANTHER" id="PTHR18901">
    <property type="entry name" value="2-DEOXYGLUCOSE-6-PHOSPHATE PHOSPHATASE 2"/>
    <property type="match status" value="1"/>
</dbReference>
<dbReference type="Gene3D" id="3.40.50.1000">
    <property type="entry name" value="HAD superfamily/HAD-like"/>
    <property type="match status" value="1"/>
</dbReference>
<sequence length="235" mass="26336">MTGPKQIKACLFDMDGLLLNTEDIYTITCNEILSKYNKGPLTWDIKLKIQGLPGPEAGMKLINHYDLPLSYEEYNELNMKNQETKWSNSAFLPGAKELIHYLHERNIPIALCTSSNKAKFHGKTDHLKGFDCFDVIITGDDPRIPKGRGKPCPDIYQLGLKEINKKFGSEIKPEECLVFEDGIPGVNAGKALGAYVIWVPHPEAIEFLGDIDTVLEGQGEFLSSLENFDKENYGL</sequence>
<dbReference type="InterPro" id="IPR041492">
    <property type="entry name" value="HAD_2"/>
</dbReference>
<dbReference type="InterPro" id="IPR036412">
    <property type="entry name" value="HAD-like_sf"/>
</dbReference>
<dbReference type="GO" id="GO:0016791">
    <property type="term" value="F:phosphatase activity"/>
    <property type="evidence" value="ECO:0007669"/>
    <property type="project" value="TreeGrafter"/>
</dbReference>
<dbReference type="FunFam" id="1.10.150.240:FF:000001">
    <property type="entry name" value="Haloacid dehalogenase-like hydrolase domain"/>
    <property type="match status" value="1"/>
</dbReference>
<gene>
    <name evidence="1" type="ORF">RI543_004152</name>
</gene>
<accession>A0AAN7ZX88</accession>
<dbReference type="Proteomes" id="UP001306508">
    <property type="component" value="Unassembled WGS sequence"/>
</dbReference>
<dbReference type="SUPFAM" id="SSF56784">
    <property type="entry name" value="HAD-like"/>
    <property type="match status" value="1"/>
</dbReference>
<keyword evidence="2" id="KW-1185">Reference proteome</keyword>
<evidence type="ECO:0000313" key="2">
    <source>
        <dbReference type="Proteomes" id="UP001306508"/>
    </source>
</evidence>
<dbReference type="PANTHER" id="PTHR18901:SF38">
    <property type="entry name" value="PSEUDOURIDINE-5'-PHOSPHATASE"/>
    <property type="match status" value="1"/>
</dbReference>
<proteinExistence type="predicted"/>
<dbReference type="SFLD" id="SFLDG01129">
    <property type="entry name" value="C1.5:_HAD__Beta-PGM__Phosphata"/>
    <property type="match status" value="1"/>
</dbReference>
<dbReference type="Pfam" id="PF13419">
    <property type="entry name" value="HAD_2"/>
    <property type="match status" value="1"/>
</dbReference>
<dbReference type="SFLD" id="SFLDS00003">
    <property type="entry name" value="Haloacid_Dehalogenase"/>
    <property type="match status" value="1"/>
</dbReference>
<organism evidence="1 2">
    <name type="scientific">Arxiozyma heterogenica</name>
    <dbReference type="NCBI Taxonomy" id="278026"/>
    <lineage>
        <taxon>Eukaryota</taxon>
        <taxon>Fungi</taxon>
        <taxon>Dikarya</taxon>
        <taxon>Ascomycota</taxon>
        <taxon>Saccharomycotina</taxon>
        <taxon>Saccharomycetes</taxon>
        <taxon>Saccharomycetales</taxon>
        <taxon>Saccharomycetaceae</taxon>
        <taxon>Arxiozyma</taxon>
    </lineage>
</organism>
<dbReference type="InterPro" id="IPR006439">
    <property type="entry name" value="HAD-SF_hydro_IA"/>
</dbReference>
<comment type="caution">
    <text evidence="1">The sequence shown here is derived from an EMBL/GenBank/DDBJ whole genome shotgun (WGS) entry which is preliminary data.</text>
</comment>
<dbReference type="Gene3D" id="1.10.150.240">
    <property type="entry name" value="Putative phosphatase, domain 2"/>
    <property type="match status" value="1"/>
</dbReference>
<dbReference type="NCBIfam" id="TIGR01509">
    <property type="entry name" value="HAD-SF-IA-v3"/>
    <property type="match status" value="1"/>
</dbReference>
<protein>
    <submittedName>
        <fullName evidence="1">Uncharacterized protein</fullName>
    </submittedName>
</protein>
<dbReference type="InterPro" id="IPR023214">
    <property type="entry name" value="HAD_sf"/>
</dbReference>
<reference evidence="2" key="1">
    <citation type="submission" date="2023-07" db="EMBL/GenBank/DDBJ databases">
        <title>A draft genome of Kazachstania heterogenica Y-27499.</title>
        <authorList>
            <person name="Donic C."/>
            <person name="Kralova J.S."/>
            <person name="Fidel L."/>
            <person name="Ben-Dor S."/>
            <person name="Jung S."/>
        </authorList>
    </citation>
    <scope>NUCLEOTIDE SEQUENCE [LARGE SCALE GENOMIC DNA]</scope>
    <source>
        <strain evidence="2">Y27499</strain>
    </source>
</reference>
<dbReference type="AlphaFoldDB" id="A0AAN7ZX88"/>
<name>A0AAN7ZX88_9SACH</name>
<dbReference type="EMBL" id="JAWIZZ010000053">
    <property type="protein sequence ID" value="KAK5778486.1"/>
    <property type="molecule type" value="Genomic_DNA"/>
</dbReference>
<dbReference type="InterPro" id="IPR023198">
    <property type="entry name" value="PGP-like_dom2"/>
</dbReference>
<evidence type="ECO:0000313" key="1">
    <source>
        <dbReference type="EMBL" id="KAK5778486.1"/>
    </source>
</evidence>